<dbReference type="Pfam" id="PF22640">
    <property type="entry name" value="ManC_GMP_beta-helix"/>
    <property type="match status" value="1"/>
</dbReference>
<dbReference type="SUPFAM" id="SSF159283">
    <property type="entry name" value="Guanosine diphospho-D-mannose pyrophosphorylase/mannose-6-phosphate isomerase linker domain"/>
    <property type="match status" value="1"/>
</dbReference>
<dbReference type="PANTHER" id="PTHR46390:SF1">
    <property type="entry name" value="MANNOSE-1-PHOSPHATE GUANYLYLTRANSFERASE"/>
    <property type="match status" value="1"/>
</dbReference>
<proteinExistence type="predicted"/>
<dbReference type="Proteomes" id="UP000628109">
    <property type="component" value="Unassembled WGS sequence"/>
</dbReference>
<reference evidence="4" key="1">
    <citation type="journal article" date="2019" name="Int. J. Syst. Evol. Microbiol.">
        <title>The Global Catalogue of Microorganisms (GCM) 10K type strain sequencing project: providing services to taxonomists for standard genome sequencing and annotation.</title>
        <authorList>
            <consortium name="The Broad Institute Genomics Platform"/>
            <consortium name="The Broad Institute Genome Sequencing Center for Infectious Disease"/>
            <person name="Wu L."/>
            <person name="Ma J."/>
        </authorList>
    </citation>
    <scope>NUCLEOTIDE SEQUENCE [LARGE SCALE GENOMIC DNA]</scope>
    <source>
        <strain evidence="4">CCM 7327</strain>
    </source>
</reference>
<protein>
    <recommendedName>
        <fullName evidence="5">Mannose-1-phosphate guanylyltransferase</fullName>
    </recommendedName>
</protein>
<accession>A0ABQ1EMK9</accession>
<evidence type="ECO:0000259" key="1">
    <source>
        <dbReference type="Pfam" id="PF00483"/>
    </source>
</evidence>
<dbReference type="EMBL" id="BMDU01000001">
    <property type="protein sequence ID" value="GFZ77836.1"/>
    <property type="molecule type" value="Genomic_DNA"/>
</dbReference>
<feature type="domain" description="MannoseP isomerase/GMP-like beta-helix" evidence="2">
    <location>
        <begin position="256"/>
        <end position="310"/>
    </location>
</feature>
<dbReference type="SUPFAM" id="SSF53448">
    <property type="entry name" value="Nucleotide-diphospho-sugar transferases"/>
    <property type="match status" value="1"/>
</dbReference>
<dbReference type="InterPro" id="IPR049577">
    <property type="entry name" value="GMPP_N"/>
</dbReference>
<dbReference type="PANTHER" id="PTHR46390">
    <property type="entry name" value="MANNOSE-1-PHOSPHATE GUANYLYLTRANSFERASE"/>
    <property type="match status" value="1"/>
</dbReference>
<dbReference type="InterPro" id="IPR054566">
    <property type="entry name" value="ManC/GMP-like_b-helix"/>
</dbReference>
<gene>
    <name evidence="3" type="ORF">GCM10019071_02870</name>
</gene>
<evidence type="ECO:0000313" key="4">
    <source>
        <dbReference type="Proteomes" id="UP000628109"/>
    </source>
</evidence>
<dbReference type="CDD" id="cd02509">
    <property type="entry name" value="GDP-M1P_Guanylyltransferase"/>
    <property type="match status" value="1"/>
</dbReference>
<feature type="domain" description="Nucleotidyl transferase" evidence="1">
    <location>
        <begin position="15"/>
        <end position="250"/>
    </location>
</feature>
<sequence>MLQLTIKRIEGFSTAPLAPPIVVANAAHASLIEEQITLAGVKDYLILLEPFGRNTAPAIALAALETPASNAMLVMPSDHTIADLPSFHTAIARALPLVAKGWFVTFGITPDAPETGYGYIKMGETCGDMIHEVVRFVEKPNADRAAEMLAEGNHAWNAGIFMFRADAYLAALERHQPDMLAAVKASLEGAERNGLHIAPDPQAFAACPSDSVDYAIMEREARVACVPVNMGWSDVGSWDSLHSVSARDTDNNAVRGEALLLGAQNCLVNSDGPRVTLVDVDDLIVVVSQGEVMILRRGESQKVRKVTEALKAAVSVTLA</sequence>
<evidence type="ECO:0008006" key="5">
    <source>
        <dbReference type="Google" id="ProtNLM"/>
    </source>
</evidence>
<dbReference type="InterPro" id="IPR029044">
    <property type="entry name" value="Nucleotide-diphossugar_trans"/>
</dbReference>
<dbReference type="Gene3D" id="3.90.550.10">
    <property type="entry name" value="Spore Coat Polysaccharide Biosynthesis Protein SpsA, Chain A"/>
    <property type="match status" value="1"/>
</dbReference>
<evidence type="ECO:0000313" key="3">
    <source>
        <dbReference type="EMBL" id="GFZ77836.1"/>
    </source>
</evidence>
<comment type="caution">
    <text evidence="3">The sequence shown here is derived from an EMBL/GenBank/DDBJ whole genome shotgun (WGS) entry which is preliminary data.</text>
</comment>
<dbReference type="Pfam" id="PF00483">
    <property type="entry name" value="NTP_transferase"/>
    <property type="match status" value="1"/>
</dbReference>
<organism evidence="3 4">
    <name type="scientific">Sphingobium fuliginis (strain ATCC 27551)</name>
    <dbReference type="NCBI Taxonomy" id="336203"/>
    <lineage>
        <taxon>Bacteria</taxon>
        <taxon>Pseudomonadati</taxon>
        <taxon>Pseudomonadota</taxon>
        <taxon>Alphaproteobacteria</taxon>
        <taxon>Sphingomonadales</taxon>
        <taxon>Sphingomonadaceae</taxon>
        <taxon>Sphingobium</taxon>
    </lineage>
</organism>
<dbReference type="InterPro" id="IPR051161">
    <property type="entry name" value="Mannose-6P_isomerase_type2"/>
</dbReference>
<keyword evidence="4" id="KW-1185">Reference proteome</keyword>
<dbReference type="InterPro" id="IPR005835">
    <property type="entry name" value="NTP_transferase_dom"/>
</dbReference>
<name>A0ABQ1EMK9_SPHSA</name>
<evidence type="ECO:0000259" key="2">
    <source>
        <dbReference type="Pfam" id="PF22640"/>
    </source>
</evidence>